<evidence type="ECO:0000256" key="3">
    <source>
        <dbReference type="ARBA" id="ARBA00022714"/>
    </source>
</evidence>
<dbReference type="GO" id="GO:0046872">
    <property type="term" value="F:metal ion binding"/>
    <property type="evidence" value="ECO:0007669"/>
    <property type="project" value="UniProtKB-KW"/>
</dbReference>
<evidence type="ECO:0000313" key="11">
    <source>
        <dbReference type="Proteomes" id="UP000019760"/>
    </source>
</evidence>
<sequence>MAAEKTAAGAEMPAEIAPDLVTTILDLAHHDVLPRGACIEALRLVQERYGWICDRHLRQIGDLLGMSPADLDGVATYYNLIFRKPVGRNVIMLCDSVSCWLTGADGVKEKLCAKLGIGMGQTTPDGAFTLLPIVCLGHCDHGPAMMIGAETYGPVKPEDIDAIIEAKRGMTS</sequence>
<evidence type="ECO:0000256" key="9">
    <source>
        <dbReference type="ARBA" id="ARBA00034078"/>
    </source>
</evidence>
<comment type="caution">
    <text evidence="10">The sequence shown here is derived from an EMBL/GenBank/DDBJ whole genome shotgun (WGS) entry which is preliminary data.</text>
</comment>
<keyword evidence="3" id="KW-0001">2Fe-2S</keyword>
<dbReference type="FunFam" id="3.40.30.10:FF:000015">
    <property type="entry name" value="NADH-quinone oxidoreductase subunit E"/>
    <property type="match status" value="1"/>
</dbReference>
<dbReference type="PROSITE" id="PS01099">
    <property type="entry name" value="COMPLEX1_24K"/>
    <property type="match status" value="1"/>
</dbReference>
<keyword evidence="4" id="KW-0479">Metal-binding</keyword>
<dbReference type="Proteomes" id="UP000019760">
    <property type="component" value="Unassembled WGS sequence"/>
</dbReference>
<dbReference type="PANTHER" id="PTHR10371:SF3">
    <property type="entry name" value="NADH DEHYDROGENASE [UBIQUINONE] FLAVOPROTEIN 2, MITOCHONDRIAL"/>
    <property type="match status" value="1"/>
</dbReference>
<keyword evidence="11" id="KW-1185">Reference proteome</keyword>
<dbReference type="NCBIfam" id="NF005722">
    <property type="entry name" value="PRK07539.1-2"/>
    <property type="match status" value="1"/>
</dbReference>
<dbReference type="InterPro" id="IPR036249">
    <property type="entry name" value="Thioredoxin-like_sf"/>
</dbReference>
<dbReference type="CDD" id="cd03064">
    <property type="entry name" value="TRX_Fd_NuoE"/>
    <property type="match status" value="1"/>
</dbReference>
<evidence type="ECO:0000256" key="5">
    <source>
        <dbReference type="ARBA" id="ARBA00023004"/>
    </source>
</evidence>
<dbReference type="PANTHER" id="PTHR10371">
    <property type="entry name" value="NADH DEHYDROGENASE UBIQUINONE FLAVOPROTEIN 2, MITOCHONDRIAL"/>
    <property type="match status" value="1"/>
</dbReference>
<keyword evidence="6" id="KW-0411">Iron-sulfur</keyword>
<gene>
    <name evidence="10" type="ORF">Amme_027_021</name>
</gene>
<evidence type="ECO:0000256" key="7">
    <source>
        <dbReference type="ARBA" id="ARBA00031580"/>
    </source>
</evidence>
<keyword evidence="10" id="KW-0830">Ubiquinone</keyword>
<comment type="similarity">
    <text evidence="1">Belongs to the complex I 24 kDa subunit family.</text>
</comment>
<proteinExistence type="inferred from homology"/>
<dbReference type="GO" id="GO:0003954">
    <property type="term" value="F:NADH dehydrogenase activity"/>
    <property type="evidence" value="ECO:0007669"/>
    <property type="project" value="TreeGrafter"/>
</dbReference>
<dbReference type="GO" id="GO:0051537">
    <property type="term" value="F:2 iron, 2 sulfur cluster binding"/>
    <property type="evidence" value="ECO:0007669"/>
    <property type="project" value="UniProtKB-KW"/>
</dbReference>
<accession>A0A023D3X2</accession>
<dbReference type="RefSeq" id="WP_042057173.1">
    <property type="nucleotide sequence ID" value="NZ_BAND01000027.1"/>
</dbReference>
<dbReference type="Gene3D" id="1.10.10.1590">
    <property type="entry name" value="NADH-quinone oxidoreductase subunit E"/>
    <property type="match status" value="1"/>
</dbReference>
<dbReference type="Pfam" id="PF01257">
    <property type="entry name" value="2Fe-2S_thioredx"/>
    <property type="match status" value="1"/>
</dbReference>
<dbReference type="EMBL" id="BAND01000027">
    <property type="protein sequence ID" value="GAJ28470.1"/>
    <property type="molecule type" value="Genomic_DNA"/>
</dbReference>
<dbReference type="InterPro" id="IPR041921">
    <property type="entry name" value="NuoE_N"/>
</dbReference>
<dbReference type="SUPFAM" id="SSF52833">
    <property type="entry name" value="Thioredoxin-like"/>
    <property type="match status" value="1"/>
</dbReference>
<dbReference type="AlphaFoldDB" id="A0A023D3X2"/>
<dbReference type="Gene3D" id="3.40.30.10">
    <property type="entry name" value="Glutaredoxin"/>
    <property type="match status" value="1"/>
</dbReference>
<evidence type="ECO:0000256" key="8">
    <source>
        <dbReference type="ARBA" id="ARBA00032788"/>
    </source>
</evidence>
<organism evidence="10 11">
    <name type="scientific">Acidomonas methanolica NBRC 104435</name>
    <dbReference type="NCBI Taxonomy" id="1231351"/>
    <lineage>
        <taxon>Bacteria</taxon>
        <taxon>Pseudomonadati</taxon>
        <taxon>Pseudomonadota</taxon>
        <taxon>Alphaproteobacteria</taxon>
        <taxon>Acetobacterales</taxon>
        <taxon>Acetobacteraceae</taxon>
        <taxon>Acidomonas</taxon>
    </lineage>
</organism>
<name>A0A023D3X2_ACIMT</name>
<evidence type="ECO:0000256" key="6">
    <source>
        <dbReference type="ARBA" id="ARBA00023014"/>
    </source>
</evidence>
<protein>
    <recommendedName>
        <fullName evidence="2">NADH-quinone oxidoreductase subunit E</fullName>
    </recommendedName>
    <alternativeName>
        <fullName evidence="7">NADH dehydrogenase I subunit E</fullName>
    </alternativeName>
    <alternativeName>
        <fullName evidence="8">NDH-1 subunit E</fullName>
    </alternativeName>
</protein>
<evidence type="ECO:0000313" key="10">
    <source>
        <dbReference type="EMBL" id="GAJ28470.1"/>
    </source>
</evidence>
<evidence type="ECO:0000256" key="1">
    <source>
        <dbReference type="ARBA" id="ARBA00010643"/>
    </source>
</evidence>
<reference evidence="10 11" key="2">
    <citation type="journal article" date="2014" name="FEMS Microbiol. Lett.">
        <title>Draft genomic DNA sequence of the facultatively methylotrophic bacterium Acidomonas methanolica type strain MB58.</title>
        <authorList>
            <person name="Higashiura N."/>
            <person name="Hadano H."/>
            <person name="Hirakawa H."/>
            <person name="Matsutani M."/>
            <person name="Takabe S."/>
            <person name="Matsushita K."/>
            <person name="Azuma Y."/>
        </authorList>
    </citation>
    <scope>NUCLEOTIDE SEQUENCE [LARGE SCALE GENOMIC DNA]</scope>
    <source>
        <strain evidence="10 11">MB58</strain>
    </source>
</reference>
<evidence type="ECO:0000256" key="4">
    <source>
        <dbReference type="ARBA" id="ARBA00022723"/>
    </source>
</evidence>
<keyword evidence="5" id="KW-0408">Iron</keyword>
<dbReference type="InterPro" id="IPR002023">
    <property type="entry name" value="NuoE-like"/>
</dbReference>
<reference evidence="11" key="1">
    <citation type="journal article" date="2014" name="FEMS Microbiol. Lett.">
        <title>Draft Genomic DNA Sequence of the Facultatively Methylotrophic Bacterium Acidomonas methanolica type strain MB58.</title>
        <authorList>
            <person name="Higashiura N."/>
            <person name="Hadano H."/>
            <person name="Hirakawa H."/>
            <person name="Matsutani M."/>
            <person name="Takabe S."/>
            <person name="Matsushita K."/>
            <person name="Azuma Y."/>
        </authorList>
    </citation>
    <scope>NUCLEOTIDE SEQUENCE [LARGE SCALE GENOMIC DNA]</scope>
    <source>
        <strain evidence="11">MB58</strain>
    </source>
</reference>
<comment type="cofactor">
    <cofactor evidence="9">
        <name>[2Fe-2S] cluster</name>
        <dbReference type="ChEBI" id="CHEBI:190135"/>
    </cofactor>
</comment>
<dbReference type="InterPro" id="IPR042128">
    <property type="entry name" value="NuoE_dom"/>
</dbReference>
<evidence type="ECO:0000256" key="2">
    <source>
        <dbReference type="ARBA" id="ARBA00019898"/>
    </source>
</evidence>